<sequence>MLNYIVIMKKERAGIIHFLTQEEGGRQHPPICKVYYPTTHIAQLEQPNWSIVITFDEPIKEGMYSALCKVRFLFEHAPQYILDELEEMEVYEGARLVGKIVFE</sequence>
<gene>
    <name evidence="1" type="ORF">NCTC11653_01839</name>
</gene>
<evidence type="ECO:0000313" key="2">
    <source>
        <dbReference type="Proteomes" id="UP000249902"/>
    </source>
</evidence>
<dbReference type="Gene3D" id="2.40.30.10">
    <property type="entry name" value="Translation factors"/>
    <property type="match status" value="1"/>
</dbReference>
<dbReference type="AlphaFoldDB" id="A0AAX2ICT1"/>
<dbReference type="Proteomes" id="UP000249902">
    <property type="component" value="Unassembled WGS sequence"/>
</dbReference>
<evidence type="ECO:0000313" key="1">
    <source>
        <dbReference type="EMBL" id="SQA75926.1"/>
    </source>
</evidence>
<proteinExistence type="predicted"/>
<name>A0AAX2ICT1_CAPSP</name>
<organism evidence="1 2">
    <name type="scientific">Capnocytophaga sputigena</name>
    <dbReference type="NCBI Taxonomy" id="1019"/>
    <lineage>
        <taxon>Bacteria</taxon>
        <taxon>Pseudomonadati</taxon>
        <taxon>Bacteroidota</taxon>
        <taxon>Flavobacteriia</taxon>
        <taxon>Flavobacteriales</taxon>
        <taxon>Flavobacteriaceae</taxon>
        <taxon>Capnocytophaga</taxon>
    </lineage>
</organism>
<dbReference type="EMBL" id="UAVP01000008">
    <property type="protein sequence ID" value="SQA75926.1"/>
    <property type="molecule type" value="Genomic_DNA"/>
</dbReference>
<comment type="caution">
    <text evidence="1">The sequence shown here is derived from an EMBL/GenBank/DDBJ whole genome shotgun (WGS) entry which is preliminary data.</text>
</comment>
<protein>
    <submittedName>
        <fullName evidence="1">Uncharacterized protein</fullName>
    </submittedName>
</protein>
<accession>A0AAX2ICT1</accession>
<reference evidence="1 2" key="1">
    <citation type="submission" date="2018-06" db="EMBL/GenBank/DDBJ databases">
        <authorList>
            <consortium name="Pathogen Informatics"/>
            <person name="Doyle S."/>
        </authorList>
    </citation>
    <scope>NUCLEOTIDE SEQUENCE [LARGE SCALE GENOMIC DNA]</scope>
    <source>
        <strain evidence="1 2">NCTC11653</strain>
    </source>
</reference>